<dbReference type="Proteomes" id="UP000320475">
    <property type="component" value="Unassembled WGS sequence"/>
</dbReference>
<keyword evidence="4" id="KW-1185">Reference proteome</keyword>
<organism evidence="2 4">
    <name type="scientific">Synchytrium endobioticum</name>
    <dbReference type="NCBI Taxonomy" id="286115"/>
    <lineage>
        <taxon>Eukaryota</taxon>
        <taxon>Fungi</taxon>
        <taxon>Fungi incertae sedis</taxon>
        <taxon>Chytridiomycota</taxon>
        <taxon>Chytridiomycota incertae sedis</taxon>
        <taxon>Chytridiomycetes</taxon>
        <taxon>Synchytriales</taxon>
        <taxon>Synchytriaceae</taxon>
        <taxon>Synchytrium</taxon>
    </lineage>
</organism>
<reference evidence="4 5" key="1">
    <citation type="journal article" date="2019" name="Sci. Rep.">
        <title>Comparative genomics of chytrid fungi reveal insights into the obligate biotrophic and pathogenic lifestyle of Synchytrium endobioticum.</title>
        <authorList>
            <person name="van de Vossenberg B.T.L.H."/>
            <person name="Warris S."/>
            <person name="Nguyen H.D.T."/>
            <person name="van Gent-Pelzer M.P.E."/>
            <person name="Joly D.L."/>
            <person name="van de Geest H.C."/>
            <person name="Bonants P.J.M."/>
            <person name="Smith D.S."/>
            <person name="Levesque C.A."/>
            <person name="van der Lee T.A.J."/>
        </authorList>
    </citation>
    <scope>NUCLEOTIDE SEQUENCE [LARGE SCALE GENOMIC DNA]</scope>
    <source>
        <strain evidence="3 5">LEV6574</strain>
        <strain evidence="2 4">MB42</strain>
    </source>
</reference>
<sequence length="193" mass="21541">MIEHPKGLAQEEAILRYTVRSKKPSLYHTTIETSSWRTEGNLQNVPWILKKLGIQLPEVTYFREISELDLRRECYTARSVNLSLRNLVTMEETCVLRPSKLAPLTSTEFTQSATITALGGISSIAKLVEEQAVNRFKSNADVGRRGLEQVLDKVAAELTDAARKADSFADEFMEGFAKERARSTSSDRGAAAM</sequence>
<name>A0A507C4C9_9FUNG</name>
<gene>
    <name evidence="3" type="ORF">SeLEV6574_g06280</name>
    <name evidence="2" type="ORF">SeMB42_g07403</name>
</gene>
<accession>A0A507C4C9</accession>
<dbReference type="Pfam" id="PF04707">
    <property type="entry name" value="PRELI"/>
    <property type="match status" value="1"/>
</dbReference>
<protein>
    <recommendedName>
        <fullName evidence="1">PRELI/MSF1 domain-containing protein</fullName>
    </recommendedName>
</protein>
<dbReference type="PANTHER" id="PTHR11158">
    <property type="entry name" value="MSF1/PX19 RELATED"/>
    <property type="match status" value="1"/>
</dbReference>
<dbReference type="GO" id="GO:0005758">
    <property type="term" value="C:mitochondrial intermembrane space"/>
    <property type="evidence" value="ECO:0007669"/>
    <property type="project" value="InterPro"/>
</dbReference>
<dbReference type="OrthoDB" id="407630at2759"/>
<dbReference type="VEuPathDB" id="FungiDB:SeMB42_g07403"/>
<evidence type="ECO:0000313" key="2">
    <source>
        <dbReference type="EMBL" id="TPX33949.1"/>
    </source>
</evidence>
<evidence type="ECO:0000313" key="3">
    <source>
        <dbReference type="EMBL" id="TPX41044.1"/>
    </source>
</evidence>
<dbReference type="PROSITE" id="PS50904">
    <property type="entry name" value="PRELI_MSF1"/>
    <property type="match status" value="1"/>
</dbReference>
<comment type="caution">
    <text evidence="2">The sequence shown here is derived from an EMBL/GenBank/DDBJ whole genome shotgun (WGS) entry which is preliminary data.</text>
</comment>
<evidence type="ECO:0000313" key="4">
    <source>
        <dbReference type="Proteomes" id="UP000317494"/>
    </source>
</evidence>
<dbReference type="Proteomes" id="UP000317494">
    <property type="component" value="Unassembled WGS sequence"/>
</dbReference>
<dbReference type="AlphaFoldDB" id="A0A507C4C9"/>
<feature type="domain" description="PRELI/MSF1" evidence="1">
    <location>
        <begin position="1"/>
        <end position="159"/>
    </location>
</feature>
<evidence type="ECO:0000313" key="5">
    <source>
        <dbReference type="Proteomes" id="UP000320475"/>
    </source>
</evidence>
<dbReference type="InterPro" id="IPR037365">
    <property type="entry name" value="Slowmo/Ups"/>
</dbReference>
<dbReference type="EMBL" id="QEAM01000344">
    <property type="protein sequence ID" value="TPX41044.1"/>
    <property type="molecule type" value="Genomic_DNA"/>
</dbReference>
<dbReference type="EMBL" id="QEAN01000517">
    <property type="protein sequence ID" value="TPX33949.1"/>
    <property type="molecule type" value="Genomic_DNA"/>
</dbReference>
<evidence type="ECO:0000259" key="1">
    <source>
        <dbReference type="PROSITE" id="PS50904"/>
    </source>
</evidence>
<dbReference type="InterPro" id="IPR006797">
    <property type="entry name" value="PRELI/MSF1_dom"/>
</dbReference>
<proteinExistence type="predicted"/>